<feature type="non-terminal residue" evidence="2">
    <location>
        <position position="195"/>
    </location>
</feature>
<gene>
    <name evidence="2" type="ORF">H9704_05610</name>
</gene>
<evidence type="ECO:0000313" key="2">
    <source>
        <dbReference type="EMBL" id="HJC05616.1"/>
    </source>
</evidence>
<feature type="signal peptide" evidence="1">
    <location>
        <begin position="1"/>
        <end position="27"/>
    </location>
</feature>
<dbReference type="EMBL" id="DWWT01000025">
    <property type="protein sequence ID" value="HJC05616.1"/>
    <property type="molecule type" value="Genomic_DNA"/>
</dbReference>
<name>A0A9D2SGG8_9FIRM</name>
<dbReference type="AlphaFoldDB" id="A0A9D2SGG8"/>
<proteinExistence type="predicted"/>
<evidence type="ECO:0000256" key="1">
    <source>
        <dbReference type="SAM" id="SignalP"/>
    </source>
</evidence>
<comment type="caution">
    <text evidence="2">The sequence shown here is derived from an EMBL/GenBank/DDBJ whole genome shotgun (WGS) entry which is preliminary data.</text>
</comment>
<evidence type="ECO:0000313" key="3">
    <source>
        <dbReference type="Proteomes" id="UP000823910"/>
    </source>
</evidence>
<keyword evidence="1" id="KW-0732">Signal</keyword>
<organism evidence="2 3">
    <name type="scientific">Candidatus Enterocloster excrementipullorum</name>
    <dbReference type="NCBI Taxonomy" id="2838559"/>
    <lineage>
        <taxon>Bacteria</taxon>
        <taxon>Bacillati</taxon>
        <taxon>Bacillota</taxon>
        <taxon>Clostridia</taxon>
        <taxon>Lachnospirales</taxon>
        <taxon>Lachnospiraceae</taxon>
        <taxon>Enterocloster</taxon>
    </lineage>
</organism>
<protein>
    <submittedName>
        <fullName evidence="2">Uncharacterized protein</fullName>
    </submittedName>
</protein>
<accession>A0A9D2SGG8</accession>
<sequence>MRKFVKSVAAFLCAVSLLGAMSFPAAAEAKAGEGDSGVLVYQPENLSWNGEEITVTGSFVNMSADKDITAVNSATFSVFDASDKMITETTLNSSSLGEVKLAPGEKWSYTIVRTVSGFKPENFNISAGFKTGCSTDITIGSHGSGCSFCSSRGSLTFRTEDTMSQEELQNLVAKLKVALGKDDSSAAAGGGSGAG</sequence>
<feature type="chain" id="PRO_5038452677" evidence="1">
    <location>
        <begin position="28"/>
        <end position="195"/>
    </location>
</feature>
<reference evidence="2" key="1">
    <citation type="journal article" date="2021" name="PeerJ">
        <title>Extensive microbial diversity within the chicken gut microbiome revealed by metagenomics and culture.</title>
        <authorList>
            <person name="Gilroy R."/>
            <person name="Ravi A."/>
            <person name="Getino M."/>
            <person name="Pursley I."/>
            <person name="Horton D.L."/>
            <person name="Alikhan N.F."/>
            <person name="Baker D."/>
            <person name="Gharbi K."/>
            <person name="Hall N."/>
            <person name="Watson M."/>
            <person name="Adriaenssens E.M."/>
            <person name="Foster-Nyarko E."/>
            <person name="Jarju S."/>
            <person name="Secka A."/>
            <person name="Antonio M."/>
            <person name="Oren A."/>
            <person name="Chaudhuri R.R."/>
            <person name="La Ragione R."/>
            <person name="Hildebrand F."/>
            <person name="Pallen M.J."/>
        </authorList>
    </citation>
    <scope>NUCLEOTIDE SEQUENCE</scope>
    <source>
        <strain evidence="2">CHK180-15479</strain>
    </source>
</reference>
<reference evidence="2" key="2">
    <citation type="submission" date="2021-04" db="EMBL/GenBank/DDBJ databases">
        <authorList>
            <person name="Gilroy R."/>
        </authorList>
    </citation>
    <scope>NUCLEOTIDE SEQUENCE</scope>
    <source>
        <strain evidence="2">CHK180-15479</strain>
    </source>
</reference>
<dbReference type="Proteomes" id="UP000823910">
    <property type="component" value="Unassembled WGS sequence"/>
</dbReference>